<comment type="subunit">
    <text evidence="7">Homodimer. The dihydroxyacetone kinase complex is composed of a homodimer of DhaM, a homodimer of DhaK and the subunit DhaL.</text>
</comment>
<sequence>MIGIVVVSHSPRLAEAAVELALEMVTGVPPAIAIAAGAGDGVIGTDATKVAAAIDKVSTPEGVIVLMDLGSAVLSAAMALEFIETDNPVRLSDAPFVEGIVAAVVLAAAGASLDEISREAHHAMDAKQGQLDLPVPVVASPDDAESAIAGSAIAGSVTAEETLVNPDGLHSRPAASIVKAVSLFDAKVTIADLTTGTGPVAANSLMGLMSLGSRTGDVIRISATGPQAAEAVERLRAMTVDGFGELR</sequence>
<feature type="domain" description="HPr" evidence="9">
    <location>
        <begin position="156"/>
        <end position="246"/>
    </location>
</feature>
<evidence type="ECO:0000256" key="7">
    <source>
        <dbReference type="ARBA" id="ARBA00046577"/>
    </source>
</evidence>
<dbReference type="InterPro" id="IPR001020">
    <property type="entry name" value="PTS_HPr_His_P_site"/>
</dbReference>
<proteinExistence type="predicted"/>
<accession>A0A2C8Z984</accession>
<dbReference type="InterPro" id="IPR036662">
    <property type="entry name" value="PTS_EIIA_man-typ_sf"/>
</dbReference>
<comment type="catalytic activity">
    <reaction evidence="1">
        <text>dihydroxyacetone + phosphoenolpyruvate = dihydroxyacetone phosphate + pyruvate</text>
        <dbReference type="Rhea" id="RHEA:18381"/>
        <dbReference type="ChEBI" id="CHEBI:15361"/>
        <dbReference type="ChEBI" id="CHEBI:16016"/>
        <dbReference type="ChEBI" id="CHEBI:57642"/>
        <dbReference type="ChEBI" id="CHEBI:58702"/>
        <dbReference type="EC" id="2.7.1.121"/>
    </reaction>
</comment>
<evidence type="ECO:0000256" key="5">
    <source>
        <dbReference type="ARBA" id="ARBA00020422"/>
    </source>
</evidence>
<organism evidence="10 11">
    <name type="scientific">Salinibacterium xinjiangense</name>
    <dbReference type="NCBI Taxonomy" id="386302"/>
    <lineage>
        <taxon>Bacteria</taxon>
        <taxon>Bacillati</taxon>
        <taxon>Actinomycetota</taxon>
        <taxon>Actinomycetes</taxon>
        <taxon>Micrococcales</taxon>
        <taxon>Microbacteriaceae</taxon>
        <taxon>Salinibacterium</taxon>
    </lineage>
</organism>
<evidence type="ECO:0000256" key="4">
    <source>
        <dbReference type="ARBA" id="ARBA00012095"/>
    </source>
</evidence>
<dbReference type="GO" id="GO:0047324">
    <property type="term" value="F:phosphoenolpyruvate-glycerone phosphotransferase activity"/>
    <property type="evidence" value="ECO:0007669"/>
    <property type="project" value="UniProtKB-EC"/>
</dbReference>
<feature type="domain" description="PTS EIIA type-4" evidence="8">
    <location>
        <begin position="1"/>
        <end position="131"/>
    </location>
</feature>
<dbReference type="InterPro" id="IPR039643">
    <property type="entry name" value="DhaM"/>
</dbReference>
<dbReference type="GO" id="GO:0009401">
    <property type="term" value="P:phosphoenolpyruvate-dependent sugar phosphotransferase system"/>
    <property type="evidence" value="ECO:0007669"/>
    <property type="project" value="InterPro"/>
</dbReference>
<comment type="function">
    <text evidence="3">General (non sugar-specific) component of the phosphoenolpyruvate-dependent sugar phosphotransferase system (sugar PTS). This major carbohydrate active-transport system catalyzes the phosphorylation of incoming sugar substrates concomitantly with their translocation across the cell membrane. The phosphoryl group from phosphoenolpyruvate (PEP) is transferred to the phosphoryl carrier protein HPr by enzyme I. Phospho-HPr then transfers it to the PTS EIIA domain.</text>
</comment>
<dbReference type="Gene3D" id="3.40.50.510">
    <property type="entry name" value="Phosphotransferase system, mannose-type IIA component"/>
    <property type="match status" value="1"/>
</dbReference>
<dbReference type="CDD" id="cd00367">
    <property type="entry name" value="PTS-HPr_like"/>
    <property type="match status" value="1"/>
</dbReference>
<dbReference type="PANTHER" id="PTHR38594">
    <property type="entry name" value="PEP-DEPENDENT DIHYDROXYACETONE KINASE, PHOSPHORYL DONOR SUBUNIT DHAM"/>
    <property type="match status" value="1"/>
</dbReference>
<dbReference type="PROSITE" id="PS51096">
    <property type="entry name" value="PTS_EIIA_TYPE_4"/>
    <property type="match status" value="1"/>
</dbReference>
<comment type="function">
    <text evidence="2">Component of the dihydroxyacetone kinase complex, which is responsible for the phosphoenolpyruvate (PEP)-dependent phosphorylation of dihydroxyacetone. DhaM serves as the phosphoryl donor. Is phosphorylated by phosphoenolpyruvate in an EI- and HPr-dependent reaction, and a phosphorelay system on histidine residues finally leads to phosphoryl transfer to DhaL and dihydroxyacetone.</text>
</comment>
<keyword evidence="11" id="KW-1185">Reference proteome</keyword>
<dbReference type="EC" id="2.7.1.121" evidence="4"/>
<dbReference type="InterPro" id="IPR000032">
    <property type="entry name" value="HPr-like"/>
</dbReference>
<dbReference type="NCBIfam" id="TIGR01003">
    <property type="entry name" value="PTS_HPr_family"/>
    <property type="match status" value="1"/>
</dbReference>
<name>A0A2C8Z984_9MICO</name>
<dbReference type="NCBIfam" id="TIGR02364">
    <property type="entry name" value="dha_pts"/>
    <property type="match status" value="1"/>
</dbReference>
<gene>
    <name evidence="10" type="ORF">SAMN06296378_1101</name>
</gene>
<dbReference type="InterPro" id="IPR012844">
    <property type="entry name" value="DhaM_N"/>
</dbReference>
<evidence type="ECO:0000313" key="11">
    <source>
        <dbReference type="Proteomes" id="UP000219440"/>
    </source>
</evidence>
<dbReference type="PRINTS" id="PR00107">
    <property type="entry name" value="PHOSPHOCPHPR"/>
</dbReference>
<evidence type="ECO:0000313" key="10">
    <source>
        <dbReference type="EMBL" id="SOE60501.1"/>
    </source>
</evidence>
<evidence type="ECO:0000256" key="2">
    <source>
        <dbReference type="ARBA" id="ARBA00002788"/>
    </source>
</evidence>
<dbReference type="Gene3D" id="3.30.1340.10">
    <property type="entry name" value="HPr-like"/>
    <property type="match status" value="1"/>
</dbReference>
<dbReference type="Pfam" id="PF03610">
    <property type="entry name" value="EIIA-man"/>
    <property type="match status" value="1"/>
</dbReference>
<evidence type="ECO:0000259" key="8">
    <source>
        <dbReference type="PROSITE" id="PS51096"/>
    </source>
</evidence>
<dbReference type="OrthoDB" id="350754at2"/>
<dbReference type="InterPro" id="IPR035895">
    <property type="entry name" value="HPr-like_sf"/>
</dbReference>
<reference evidence="10 11" key="1">
    <citation type="submission" date="2017-09" db="EMBL/GenBank/DDBJ databases">
        <authorList>
            <person name="Ehlers B."/>
            <person name="Leendertz F.H."/>
        </authorList>
    </citation>
    <scope>NUCLEOTIDE SEQUENCE [LARGE SCALE GENOMIC DNA]</scope>
    <source>
        <strain evidence="10 11">CGMCC 1.05381</strain>
    </source>
</reference>
<protein>
    <recommendedName>
        <fullName evidence="5">Phosphocarrier protein HPr</fullName>
        <ecNumber evidence="4">2.7.1.121</ecNumber>
    </recommendedName>
</protein>
<evidence type="ECO:0000256" key="6">
    <source>
        <dbReference type="ARBA" id="ARBA00022679"/>
    </source>
</evidence>
<evidence type="ECO:0000259" key="9">
    <source>
        <dbReference type="PROSITE" id="PS51350"/>
    </source>
</evidence>
<dbReference type="AlphaFoldDB" id="A0A2C8Z984"/>
<keyword evidence="6" id="KW-0808">Transferase</keyword>
<dbReference type="RefSeq" id="WP_097060234.1">
    <property type="nucleotide sequence ID" value="NZ_BMLC01000001.1"/>
</dbReference>
<dbReference type="PROSITE" id="PS51350">
    <property type="entry name" value="PTS_HPR_DOM"/>
    <property type="match status" value="1"/>
</dbReference>
<dbReference type="PROSITE" id="PS00369">
    <property type="entry name" value="PTS_HPR_HIS"/>
    <property type="match status" value="1"/>
</dbReference>
<evidence type="ECO:0000256" key="1">
    <source>
        <dbReference type="ARBA" id="ARBA00001113"/>
    </source>
</evidence>
<dbReference type="EMBL" id="OCST01000002">
    <property type="protein sequence ID" value="SOE60501.1"/>
    <property type="molecule type" value="Genomic_DNA"/>
</dbReference>
<dbReference type="SUPFAM" id="SSF53062">
    <property type="entry name" value="PTS system fructose IIA component-like"/>
    <property type="match status" value="1"/>
</dbReference>
<dbReference type="GO" id="GO:0016020">
    <property type="term" value="C:membrane"/>
    <property type="evidence" value="ECO:0007669"/>
    <property type="project" value="InterPro"/>
</dbReference>
<dbReference type="GO" id="GO:0019563">
    <property type="term" value="P:glycerol catabolic process"/>
    <property type="evidence" value="ECO:0007669"/>
    <property type="project" value="InterPro"/>
</dbReference>
<evidence type="ECO:0000256" key="3">
    <source>
        <dbReference type="ARBA" id="ARBA00003681"/>
    </source>
</evidence>
<dbReference type="PANTHER" id="PTHR38594:SF1">
    <property type="entry name" value="PEP-DEPENDENT DIHYDROXYACETONE KINASE, PHOSPHORYL DONOR SUBUNIT DHAM"/>
    <property type="match status" value="1"/>
</dbReference>
<dbReference type="Proteomes" id="UP000219440">
    <property type="component" value="Unassembled WGS sequence"/>
</dbReference>
<dbReference type="Pfam" id="PF00381">
    <property type="entry name" value="PTS-HPr"/>
    <property type="match status" value="1"/>
</dbReference>
<dbReference type="InterPro" id="IPR004701">
    <property type="entry name" value="PTS_EIIA_man-typ"/>
</dbReference>
<dbReference type="SUPFAM" id="SSF55594">
    <property type="entry name" value="HPr-like"/>
    <property type="match status" value="1"/>
</dbReference>